<comment type="caution">
    <text evidence="1">The sequence shown here is derived from an EMBL/GenBank/DDBJ whole genome shotgun (WGS) entry which is preliminary data.</text>
</comment>
<evidence type="ECO:0000313" key="2">
    <source>
        <dbReference type="Proteomes" id="UP000663856"/>
    </source>
</evidence>
<organism evidence="1 2">
    <name type="scientific">Rotaria magnacalcarata</name>
    <dbReference type="NCBI Taxonomy" id="392030"/>
    <lineage>
        <taxon>Eukaryota</taxon>
        <taxon>Metazoa</taxon>
        <taxon>Spiralia</taxon>
        <taxon>Gnathifera</taxon>
        <taxon>Rotifera</taxon>
        <taxon>Eurotatoria</taxon>
        <taxon>Bdelloidea</taxon>
        <taxon>Philodinida</taxon>
        <taxon>Philodinidae</taxon>
        <taxon>Rotaria</taxon>
    </lineage>
</organism>
<reference evidence="1" key="1">
    <citation type="submission" date="2021-02" db="EMBL/GenBank/DDBJ databases">
        <authorList>
            <person name="Nowell W R."/>
        </authorList>
    </citation>
    <scope>NUCLEOTIDE SEQUENCE</scope>
</reference>
<proteinExistence type="predicted"/>
<protein>
    <submittedName>
        <fullName evidence="1">Uncharacterized protein</fullName>
    </submittedName>
</protein>
<sequence length="135" mass="15184">MIQEDCGYIELPWRKLRHIRRDQFLSRLVTDLPSTVPILAFYSSSKLPYPTVDPFMSGNLGFFLHLNNSGGFTIAKENKLITIDHQSSVSKDSTETIEKQSASDDESTVTSSASNAQVVKNLTYSLTQEIFIVHQ</sequence>
<dbReference type="Proteomes" id="UP000663856">
    <property type="component" value="Unassembled WGS sequence"/>
</dbReference>
<gene>
    <name evidence="1" type="ORF">WKI299_LOCUS3772</name>
</gene>
<evidence type="ECO:0000313" key="1">
    <source>
        <dbReference type="EMBL" id="CAF1980816.1"/>
    </source>
</evidence>
<name>A0A816M7C6_9BILA</name>
<dbReference type="AlphaFoldDB" id="A0A816M7C6"/>
<dbReference type="EMBL" id="CAJNRF010000778">
    <property type="protein sequence ID" value="CAF1980816.1"/>
    <property type="molecule type" value="Genomic_DNA"/>
</dbReference>
<accession>A0A816M7C6</accession>